<name>C1EC59_MICCC</name>
<organism evidence="3 4">
    <name type="scientific">Micromonas commoda (strain RCC299 / NOUM17 / CCMP2709)</name>
    <name type="common">Picoplanktonic green alga</name>
    <dbReference type="NCBI Taxonomy" id="296587"/>
    <lineage>
        <taxon>Eukaryota</taxon>
        <taxon>Viridiplantae</taxon>
        <taxon>Chlorophyta</taxon>
        <taxon>Mamiellophyceae</taxon>
        <taxon>Mamiellales</taxon>
        <taxon>Mamiellaceae</taxon>
        <taxon>Micromonas</taxon>
    </lineage>
</organism>
<gene>
    <name evidence="3" type="ORF">MICPUN_61303</name>
</gene>
<reference evidence="3 4" key="1">
    <citation type="journal article" date="2009" name="Science">
        <title>Green evolution and dynamic adaptations revealed by genomes of the marine picoeukaryotes Micromonas.</title>
        <authorList>
            <person name="Worden A.Z."/>
            <person name="Lee J.H."/>
            <person name="Mock T."/>
            <person name="Rouze P."/>
            <person name="Simmons M.P."/>
            <person name="Aerts A.L."/>
            <person name="Allen A.E."/>
            <person name="Cuvelier M.L."/>
            <person name="Derelle E."/>
            <person name="Everett M.V."/>
            <person name="Foulon E."/>
            <person name="Grimwood J."/>
            <person name="Gundlach H."/>
            <person name="Henrissat B."/>
            <person name="Napoli C."/>
            <person name="McDonald S.M."/>
            <person name="Parker M.S."/>
            <person name="Rombauts S."/>
            <person name="Salamov A."/>
            <person name="Von Dassow P."/>
            <person name="Badger J.H."/>
            <person name="Coutinho P.M."/>
            <person name="Demir E."/>
            <person name="Dubchak I."/>
            <person name="Gentemann C."/>
            <person name="Eikrem W."/>
            <person name="Gready J.E."/>
            <person name="John U."/>
            <person name="Lanier W."/>
            <person name="Lindquist E.A."/>
            <person name="Lucas S."/>
            <person name="Mayer K.F."/>
            <person name="Moreau H."/>
            <person name="Not F."/>
            <person name="Otillar R."/>
            <person name="Panaud O."/>
            <person name="Pangilinan J."/>
            <person name="Paulsen I."/>
            <person name="Piegu B."/>
            <person name="Poliakov A."/>
            <person name="Robbens S."/>
            <person name="Schmutz J."/>
            <person name="Toulza E."/>
            <person name="Wyss T."/>
            <person name="Zelensky A."/>
            <person name="Zhou K."/>
            <person name="Armbrust E.V."/>
            <person name="Bhattacharya D."/>
            <person name="Goodenough U.W."/>
            <person name="Van de Peer Y."/>
            <person name="Grigoriev I.V."/>
        </authorList>
    </citation>
    <scope>NUCLEOTIDE SEQUENCE [LARGE SCALE GENOMIC DNA]</scope>
    <source>
        <strain evidence="4">RCC299 / NOUM17</strain>
    </source>
</reference>
<keyword evidence="4" id="KW-1185">Reference proteome</keyword>
<evidence type="ECO:0000256" key="1">
    <source>
        <dbReference type="SAM" id="MobiDB-lite"/>
    </source>
</evidence>
<protein>
    <submittedName>
        <fullName evidence="3">Uncharacterized protein</fullName>
    </submittedName>
</protein>
<dbReference type="InParanoid" id="C1EC59"/>
<accession>C1EC59</accession>
<dbReference type="RefSeq" id="XP_002504584.1">
    <property type="nucleotide sequence ID" value="XM_002504538.1"/>
</dbReference>
<evidence type="ECO:0000256" key="2">
    <source>
        <dbReference type="SAM" id="Phobius"/>
    </source>
</evidence>
<dbReference type="EMBL" id="CP001329">
    <property type="protein sequence ID" value="ACO65842.1"/>
    <property type="molecule type" value="Genomic_DNA"/>
</dbReference>
<dbReference type="Proteomes" id="UP000002009">
    <property type="component" value="Chromosome 9"/>
</dbReference>
<feature type="transmembrane region" description="Helical" evidence="2">
    <location>
        <begin position="49"/>
        <end position="68"/>
    </location>
</feature>
<dbReference type="AlphaFoldDB" id="C1EC59"/>
<keyword evidence="2" id="KW-1133">Transmembrane helix</keyword>
<feature type="compositionally biased region" description="Basic and acidic residues" evidence="1">
    <location>
        <begin position="104"/>
        <end position="131"/>
    </location>
</feature>
<evidence type="ECO:0000313" key="3">
    <source>
        <dbReference type="EMBL" id="ACO65842.1"/>
    </source>
</evidence>
<feature type="region of interest" description="Disordered" evidence="1">
    <location>
        <begin position="1"/>
        <end position="20"/>
    </location>
</feature>
<feature type="region of interest" description="Disordered" evidence="1">
    <location>
        <begin position="79"/>
        <end position="131"/>
    </location>
</feature>
<keyword evidence="2" id="KW-0812">Transmembrane</keyword>
<dbReference type="KEGG" id="mis:MICPUN_61303"/>
<keyword evidence="2" id="KW-0472">Membrane</keyword>
<sequence length="157" mass="17349">MDERAALVGGREATHSRGDSAVSVSIAPELSGDQHRLEAGQAHQRTSPWVRALLLVGLVALVVTCAALTREDIASRRVATPRLVSPDLEPSPAPDAATTHGKNMRGDGKEHRVARAGRREESKESKRRPDEADYNYIDGEWAYDYEQWDGEFRTVDE</sequence>
<evidence type="ECO:0000313" key="4">
    <source>
        <dbReference type="Proteomes" id="UP000002009"/>
    </source>
</evidence>
<proteinExistence type="predicted"/>
<dbReference type="GeneID" id="8246137"/>